<dbReference type="EMBL" id="KV429033">
    <property type="protein sequence ID" value="KZT74592.1"/>
    <property type="molecule type" value="Genomic_DNA"/>
</dbReference>
<dbReference type="AlphaFoldDB" id="A0A165U9H6"/>
<gene>
    <name evidence="1" type="ORF">DAEQUDRAFT_200453</name>
</gene>
<organism evidence="1 2">
    <name type="scientific">Daedalea quercina L-15889</name>
    <dbReference type="NCBI Taxonomy" id="1314783"/>
    <lineage>
        <taxon>Eukaryota</taxon>
        <taxon>Fungi</taxon>
        <taxon>Dikarya</taxon>
        <taxon>Basidiomycota</taxon>
        <taxon>Agaricomycotina</taxon>
        <taxon>Agaricomycetes</taxon>
        <taxon>Polyporales</taxon>
        <taxon>Fomitopsis</taxon>
    </lineage>
</organism>
<dbReference type="OrthoDB" id="2322499at2759"/>
<accession>A0A165U9H6</accession>
<evidence type="ECO:0000313" key="2">
    <source>
        <dbReference type="Proteomes" id="UP000076727"/>
    </source>
</evidence>
<dbReference type="Proteomes" id="UP000076727">
    <property type="component" value="Unassembled WGS sequence"/>
</dbReference>
<name>A0A165U9H6_9APHY</name>
<keyword evidence="2" id="KW-1185">Reference proteome</keyword>
<evidence type="ECO:0000313" key="1">
    <source>
        <dbReference type="EMBL" id="KZT74592.1"/>
    </source>
</evidence>
<proteinExistence type="predicted"/>
<sequence>MLAHKCLHGDSRSDGDDPYRRFIYGKLVHTTAGLGAFYISEQLSACKPTKKTSQLIRFCGKDPRTATATEMDALDIRLVRDNEEMMTWRAAILHEETQVSNSKWRLAAPDEVVKAKERESEVAKQASAWSCIPCNTHAVFTFNNALGHLERKHGIKNPSLDHEHLKSYLPSDSLASSGVFQLKLDDAKRAR</sequence>
<reference evidence="1 2" key="1">
    <citation type="journal article" date="2016" name="Mol. Biol. Evol.">
        <title>Comparative Genomics of Early-Diverging Mushroom-Forming Fungi Provides Insights into the Origins of Lignocellulose Decay Capabilities.</title>
        <authorList>
            <person name="Nagy L.G."/>
            <person name="Riley R."/>
            <person name="Tritt A."/>
            <person name="Adam C."/>
            <person name="Daum C."/>
            <person name="Floudas D."/>
            <person name="Sun H."/>
            <person name="Yadav J.S."/>
            <person name="Pangilinan J."/>
            <person name="Larsson K.H."/>
            <person name="Matsuura K."/>
            <person name="Barry K."/>
            <person name="Labutti K."/>
            <person name="Kuo R."/>
            <person name="Ohm R.A."/>
            <person name="Bhattacharya S.S."/>
            <person name="Shirouzu T."/>
            <person name="Yoshinaga Y."/>
            <person name="Martin F.M."/>
            <person name="Grigoriev I.V."/>
            <person name="Hibbett D.S."/>
        </authorList>
    </citation>
    <scope>NUCLEOTIDE SEQUENCE [LARGE SCALE GENOMIC DNA]</scope>
    <source>
        <strain evidence="1 2">L-15889</strain>
    </source>
</reference>
<protein>
    <submittedName>
        <fullName evidence="1">Uncharacterized protein</fullName>
    </submittedName>
</protein>